<evidence type="ECO:0000313" key="7">
    <source>
        <dbReference type="EMBL" id="KAH6591625.1"/>
    </source>
</evidence>
<reference evidence="7 8" key="1">
    <citation type="submission" date="2021-02" db="EMBL/GenBank/DDBJ databases">
        <title>Variation within the Batrachochytrium salamandrivorans European outbreak.</title>
        <authorList>
            <person name="Kelly M."/>
            <person name="Pasmans F."/>
            <person name="Shea T.P."/>
            <person name="Munoz J.F."/>
            <person name="Carranza S."/>
            <person name="Cuomo C.A."/>
            <person name="Martel A."/>
        </authorList>
    </citation>
    <scope>NUCLEOTIDE SEQUENCE [LARGE SCALE GENOMIC DNA]</scope>
    <source>
        <strain evidence="7 8">AMFP18/2</strain>
    </source>
</reference>
<keyword evidence="2 5" id="KW-0812">Transmembrane</keyword>
<comment type="caution">
    <text evidence="7">The sequence shown here is derived from an EMBL/GenBank/DDBJ whole genome shotgun (WGS) entry which is preliminary data.</text>
</comment>
<feature type="domain" description="Fcf2 pre-rRNA processing C-terminal" evidence="6">
    <location>
        <begin position="171"/>
        <end position="264"/>
    </location>
</feature>
<proteinExistence type="predicted"/>
<evidence type="ECO:0000256" key="3">
    <source>
        <dbReference type="ARBA" id="ARBA00022989"/>
    </source>
</evidence>
<dbReference type="Pfam" id="PF08698">
    <property type="entry name" value="Fcf2"/>
    <property type="match status" value="1"/>
</dbReference>
<evidence type="ECO:0000256" key="4">
    <source>
        <dbReference type="ARBA" id="ARBA00023136"/>
    </source>
</evidence>
<sequence length="439" mass="49185">MSQDKYTAHTAPLLHHLIAPATGMSAMTMNDAELDELLEKATASLTQRKNQELQEIKKAQESLPVSIGTKVAVKPAVKSAIVLGSGLVTPQLQPYITEPLGNSKYTAVKLQPHLQIEFVEQNPHVHAVGQASSHVQTSATGAAETIHIQPMKTTSPPELELSAKEKKKMEKVTAGPGWFGMVSTDLTDQVKQDLHIIRSRGALDPKRHYKRDNSKVLPKVFQFGTIIEGPTEFYSSRLTIKERKQTIVDELLTDAKTKAYMKRKTLEINEKKNNFTRRKDKMMMNQLFQSTDNPNNSTWVNSRGSWIATIVVIFIMRVGLAVVPGISTEASWTLTNLGYNAITFVMFHWISGVPYSINQNEYDGLTLWEQIDGGAQFTPTKKYLTAVPIILFLLSTHYTHYDFPTFMVNLTSLVIVLVAKLPSMHQVRLFGVNEIIHEE</sequence>
<evidence type="ECO:0000313" key="8">
    <source>
        <dbReference type="Proteomes" id="UP001648503"/>
    </source>
</evidence>
<gene>
    <name evidence="7" type="ORF">BASA50_008598</name>
</gene>
<keyword evidence="8" id="KW-1185">Reference proteome</keyword>
<protein>
    <recommendedName>
        <fullName evidence="6">Fcf2 pre-rRNA processing C-terminal domain-containing protein</fullName>
    </recommendedName>
</protein>
<dbReference type="InterPro" id="IPR007203">
    <property type="entry name" value="ORMDL"/>
</dbReference>
<feature type="transmembrane region" description="Helical" evidence="5">
    <location>
        <begin position="337"/>
        <end position="357"/>
    </location>
</feature>
<dbReference type="Proteomes" id="UP001648503">
    <property type="component" value="Unassembled WGS sequence"/>
</dbReference>
<dbReference type="InterPro" id="IPR014810">
    <property type="entry name" value="Fcf2_C"/>
</dbReference>
<name>A0ABQ8F3R9_9FUNG</name>
<keyword evidence="4 5" id="KW-0472">Membrane</keyword>
<organism evidence="7 8">
    <name type="scientific">Batrachochytrium salamandrivorans</name>
    <dbReference type="NCBI Taxonomy" id="1357716"/>
    <lineage>
        <taxon>Eukaryota</taxon>
        <taxon>Fungi</taxon>
        <taxon>Fungi incertae sedis</taxon>
        <taxon>Chytridiomycota</taxon>
        <taxon>Chytridiomycota incertae sedis</taxon>
        <taxon>Chytridiomycetes</taxon>
        <taxon>Rhizophydiales</taxon>
        <taxon>Rhizophydiales incertae sedis</taxon>
        <taxon>Batrachochytrium</taxon>
    </lineage>
</organism>
<comment type="subcellular location">
    <subcellularLocation>
        <location evidence="1">Membrane</location>
        <topology evidence="1">Multi-pass membrane protein</topology>
    </subcellularLocation>
</comment>
<evidence type="ECO:0000259" key="6">
    <source>
        <dbReference type="Pfam" id="PF08698"/>
    </source>
</evidence>
<keyword evidence="3 5" id="KW-1133">Transmembrane helix</keyword>
<evidence type="ECO:0000256" key="5">
    <source>
        <dbReference type="SAM" id="Phobius"/>
    </source>
</evidence>
<feature type="transmembrane region" description="Helical" evidence="5">
    <location>
        <begin position="306"/>
        <end position="325"/>
    </location>
</feature>
<accession>A0ABQ8F3R9</accession>
<dbReference type="EMBL" id="JAFCIX010000403">
    <property type="protein sequence ID" value="KAH6591625.1"/>
    <property type="molecule type" value="Genomic_DNA"/>
</dbReference>
<evidence type="ECO:0000256" key="2">
    <source>
        <dbReference type="ARBA" id="ARBA00022692"/>
    </source>
</evidence>
<dbReference type="PANTHER" id="PTHR12665">
    <property type="entry name" value="ORMDL PROTEINS"/>
    <property type="match status" value="1"/>
</dbReference>
<evidence type="ECO:0000256" key="1">
    <source>
        <dbReference type="ARBA" id="ARBA00004141"/>
    </source>
</evidence>
<dbReference type="Pfam" id="PF04061">
    <property type="entry name" value="ORMDL"/>
    <property type="match status" value="1"/>
</dbReference>